<feature type="domain" description="Hemerythrin-like" evidence="1">
    <location>
        <begin position="37"/>
        <end position="151"/>
    </location>
</feature>
<protein>
    <submittedName>
        <fullName evidence="2">Hemerythrin HHE cation binding domain protein</fullName>
    </submittedName>
</protein>
<dbReference type="OMA" id="QNAFVWE"/>
<dbReference type="PANTHER" id="PTHR35585:SF1">
    <property type="entry name" value="HHE DOMAIN PROTEIN (AFU_ORTHOLOGUE AFUA_4G00730)"/>
    <property type="match status" value="1"/>
</dbReference>
<dbReference type="EMBL" id="JOWA01000066">
    <property type="protein sequence ID" value="KEZ45678.1"/>
    <property type="molecule type" value="Genomic_DNA"/>
</dbReference>
<dbReference type="VEuPathDB" id="FungiDB:SAPIO_CDS1449"/>
<dbReference type="PANTHER" id="PTHR35585">
    <property type="entry name" value="HHE DOMAIN PROTEIN (AFU_ORTHOLOGUE AFUA_4G00730)"/>
    <property type="match status" value="1"/>
</dbReference>
<dbReference type="InterPro" id="IPR012312">
    <property type="entry name" value="Hemerythrin-like"/>
</dbReference>
<dbReference type="Gene3D" id="1.20.120.520">
    <property type="entry name" value="nmb1532 protein domain like"/>
    <property type="match status" value="1"/>
</dbReference>
<keyword evidence="3" id="KW-1185">Reference proteome</keyword>
<sequence>MATSLFAKRISPAVFGRRIVFHHQRYFGASAIFMARISDAIKQDHQALQEAHDNIIAAKDPEERIRWRNLFAWELARHTIAEELLVYPAFEKHLSDGKDLAAKDREEHLLMRKELQELQAMTADHPEFIATLSNLWGNFRQHIQEEEHEDIAALEKAISADESDALVRSFQRTKMLTPTRSHSSLPSKPPFENIEALLAAPLDRIRELFAQYPEEKSAM</sequence>
<dbReference type="Pfam" id="PF01814">
    <property type="entry name" value="Hemerythrin"/>
    <property type="match status" value="1"/>
</dbReference>
<dbReference type="RefSeq" id="XP_016645477.1">
    <property type="nucleotide sequence ID" value="XM_016784720.1"/>
</dbReference>
<accession>A0A084GEB6</accession>
<dbReference type="OrthoDB" id="9983919at2759"/>
<dbReference type="GeneID" id="27720521"/>
<comment type="caution">
    <text evidence="2">The sequence shown here is derived from an EMBL/GenBank/DDBJ whole genome shotgun (WGS) entry which is preliminary data.</text>
</comment>
<dbReference type="Proteomes" id="UP000028545">
    <property type="component" value="Unassembled WGS sequence"/>
</dbReference>
<evidence type="ECO:0000313" key="3">
    <source>
        <dbReference type="Proteomes" id="UP000028545"/>
    </source>
</evidence>
<evidence type="ECO:0000313" key="2">
    <source>
        <dbReference type="EMBL" id="KEZ45678.1"/>
    </source>
</evidence>
<dbReference type="KEGG" id="sapo:SAPIO_CDS1449"/>
<gene>
    <name evidence="2" type="ORF">SAPIO_CDS1449</name>
</gene>
<proteinExistence type="predicted"/>
<reference evidence="2 3" key="1">
    <citation type="journal article" date="2014" name="Genome Announc.">
        <title>Draft genome sequence of the pathogenic fungus Scedosporium apiospermum.</title>
        <authorList>
            <person name="Vandeputte P."/>
            <person name="Ghamrawi S."/>
            <person name="Rechenmann M."/>
            <person name="Iltis A."/>
            <person name="Giraud S."/>
            <person name="Fleury M."/>
            <person name="Thornton C."/>
            <person name="Delhaes L."/>
            <person name="Meyer W."/>
            <person name="Papon N."/>
            <person name="Bouchara J.P."/>
        </authorList>
    </citation>
    <scope>NUCLEOTIDE SEQUENCE [LARGE SCALE GENOMIC DNA]</scope>
    <source>
        <strain evidence="2 3">IHEM 14462</strain>
    </source>
</reference>
<evidence type="ECO:0000259" key="1">
    <source>
        <dbReference type="Pfam" id="PF01814"/>
    </source>
</evidence>
<dbReference type="AlphaFoldDB" id="A0A084GEB6"/>
<dbReference type="HOGENOM" id="CLU_079417_0_0_1"/>
<organism evidence="2 3">
    <name type="scientific">Pseudallescheria apiosperma</name>
    <name type="common">Scedosporium apiospermum</name>
    <dbReference type="NCBI Taxonomy" id="563466"/>
    <lineage>
        <taxon>Eukaryota</taxon>
        <taxon>Fungi</taxon>
        <taxon>Dikarya</taxon>
        <taxon>Ascomycota</taxon>
        <taxon>Pezizomycotina</taxon>
        <taxon>Sordariomycetes</taxon>
        <taxon>Hypocreomycetidae</taxon>
        <taxon>Microascales</taxon>
        <taxon>Microascaceae</taxon>
        <taxon>Scedosporium</taxon>
    </lineage>
</organism>
<name>A0A084GEB6_PSEDA</name>